<dbReference type="HAMAP" id="MF_00920">
    <property type="entry name" value="FtsY"/>
    <property type="match status" value="1"/>
</dbReference>
<feature type="binding site" evidence="10">
    <location>
        <begin position="306"/>
        <end position="309"/>
    </location>
    <ligand>
        <name>GTP</name>
        <dbReference type="ChEBI" id="CHEBI:37565"/>
    </ligand>
</feature>
<keyword evidence="6 10" id="KW-0342">GTP-binding</keyword>
<evidence type="ECO:0000256" key="5">
    <source>
        <dbReference type="ARBA" id="ARBA00022801"/>
    </source>
</evidence>
<dbReference type="InterPro" id="IPR003593">
    <property type="entry name" value="AAA+_ATPase"/>
</dbReference>
<dbReference type="SMART" id="SM00382">
    <property type="entry name" value="AAA"/>
    <property type="match status" value="1"/>
</dbReference>
<gene>
    <name evidence="10 14" type="primary">ftsY</name>
    <name evidence="14" type="ORF">KEC16_11435</name>
</gene>
<evidence type="ECO:0000259" key="13">
    <source>
        <dbReference type="SMART" id="SM00963"/>
    </source>
</evidence>
<dbReference type="SUPFAM" id="SSF47364">
    <property type="entry name" value="Domain of the SRP/SRP receptor G-proteins"/>
    <property type="match status" value="1"/>
</dbReference>
<evidence type="ECO:0000256" key="4">
    <source>
        <dbReference type="ARBA" id="ARBA00022741"/>
    </source>
</evidence>
<proteinExistence type="inferred from homology"/>
<evidence type="ECO:0000256" key="2">
    <source>
        <dbReference type="ARBA" id="ARBA00022475"/>
    </source>
</evidence>
<keyword evidence="5 10" id="KW-0378">Hydrolase</keyword>
<dbReference type="CDD" id="cd17874">
    <property type="entry name" value="FtsY"/>
    <property type="match status" value="1"/>
</dbReference>
<dbReference type="Pfam" id="PF02881">
    <property type="entry name" value="SRP54_N"/>
    <property type="match status" value="1"/>
</dbReference>
<comment type="similarity">
    <text evidence="10">Belongs to the GTP-binding SRP family. FtsY subfamily.</text>
</comment>
<comment type="subunit">
    <text evidence="10">Part of the signal recognition particle protein translocation system, which is composed of SRP and FtsY. SRP is a ribonucleoprotein composed of Ffh and a 4.5S RNA molecule.</text>
</comment>
<keyword evidence="8 10" id="KW-0675">Receptor</keyword>
<comment type="catalytic activity">
    <reaction evidence="9 10">
        <text>GTP + H2O = GDP + phosphate + H(+)</text>
        <dbReference type="Rhea" id="RHEA:19669"/>
        <dbReference type="ChEBI" id="CHEBI:15377"/>
        <dbReference type="ChEBI" id="CHEBI:15378"/>
        <dbReference type="ChEBI" id="CHEBI:37565"/>
        <dbReference type="ChEBI" id="CHEBI:43474"/>
        <dbReference type="ChEBI" id="CHEBI:58189"/>
        <dbReference type="EC" id="3.6.5.4"/>
    </reaction>
</comment>
<sequence length="356" mass="37542">MSGKGLFGRLFGGKSDPVANEADAVAVPPVDAPEDVVIADDPRPAEIVAEAPQSWLSRLKGGLSKSSSKLTTGLGDLFTKRKLDDAALEDLEDLLITTDLGVGAASRVTKRLAKSRFGQDVGAEEIKQVLAEEVAQILAPVAKPLEPACVARPHVVLVVGVNGSGKTTTIGKMAKHFKDQGKQVALAAGDTFRAAAVEQLKVWGERTNCPVFARDTGADAAGLVFDAMAESAGRGDDLLFIDTAGRLQNKADLMEELRKVVRVIKKQDETAPHDVLLVLDATVGQNAHSQVEVFKDMVDVTGLILTKLDGTARGGVLVALAEKFALPVHAIGIGEKVEDLRPFDATAFARSLVGLD</sequence>
<dbReference type="Gene3D" id="3.40.50.300">
    <property type="entry name" value="P-loop containing nucleotide triphosphate hydrolases"/>
    <property type="match status" value="1"/>
</dbReference>
<feature type="domain" description="SRP54-type proteins GTP-binding" evidence="12">
    <location>
        <begin position="153"/>
        <end position="354"/>
    </location>
</feature>
<evidence type="ECO:0000259" key="11">
    <source>
        <dbReference type="SMART" id="SM00382"/>
    </source>
</evidence>
<dbReference type="RefSeq" id="WP_211548972.1">
    <property type="nucleotide sequence ID" value="NZ_JAGTUF010000010.1"/>
</dbReference>
<dbReference type="InterPro" id="IPR042101">
    <property type="entry name" value="SRP54_N_sf"/>
</dbReference>
<dbReference type="InterPro" id="IPR027417">
    <property type="entry name" value="P-loop_NTPase"/>
</dbReference>
<dbReference type="SMART" id="SM00963">
    <property type="entry name" value="SRP54_N"/>
    <property type="match status" value="1"/>
</dbReference>
<keyword evidence="15" id="KW-1185">Reference proteome</keyword>
<dbReference type="SUPFAM" id="SSF52540">
    <property type="entry name" value="P-loop containing nucleoside triphosphate hydrolases"/>
    <property type="match status" value="1"/>
</dbReference>
<evidence type="ECO:0000256" key="1">
    <source>
        <dbReference type="ARBA" id="ARBA00004515"/>
    </source>
</evidence>
<dbReference type="InterPro" id="IPR036225">
    <property type="entry name" value="SRP/SRP_N"/>
</dbReference>
<reference evidence="14 15" key="1">
    <citation type="submission" date="2021-04" db="EMBL/GenBank/DDBJ databases">
        <title>Magnetospirillum sulfuroxidans sp. nov., a facultative chemolithoautotrophic sulfur-oxidizing alphaproteobacterium isolated from freshwater sediment and proposals for Paramagetospirillum gen. nov., and Magnetospirillaceae fam. nov.</title>
        <authorList>
            <person name="Koziaeva V."/>
            <person name="Geelhoed J.S."/>
            <person name="Sorokin D.Y."/>
            <person name="Grouzdev D.S."/>
        </authorList>
    </citation>
    <scope>NUCLEOTIDE SEQUENCE [LARGE SCALE GENOMIC DNA]</scope>
    <source>
        <strain evidence="14 15">J10</strain>
    </source>
</reference>
<evidence type="ECO:0000256" key="3">
    <source>
        <dbReference type="ARBA" id="ARBA00022490"/>
    </source>
</evidence>
<comment type="function">
    <text evidence="10">Involved in targeting and insertion of nascent membrane proteins into the cytoplasmic membrane. Acts as a receptor for the complex formed by the signal recognition particle (SRP) and the ribosome-nascent chain (RNC). Interaction with SRP-RNC leads to the transfer of the RNC complex to the Sec translocase for insertion into the membrane, the hydrolysis of GTP by both Ffh and FtsY, and the dissociation of the SRP-FtsY complex into the individual components.</text>
</comment>
<dbReference type="PANTHER" id="PTHR43134:SF1">
    <property type="entry name" value="SIGNAL RECOGNITION PARTICLE RECEPTOR SUBUNIT ALPHA"/>
    <property type="match status" value="1"/>
</dbReference>
<dbReference type="PANTHER" id="PTHR43134">
    <property type="entry name" value="SIGNAL RECOGNITION PARTICLE RECEPTOR SUBUNIT ALPHA"/>
    <property type="match status" value="1"/>
</dbReference>
<comment type="caution">
    <text evidence="14">The sequence shown here is derived from an EMBL/GenBank/DDBJ whole genome shotgun (WGS) entry which is preliminary data.</text>
</comment>
<dbReference type="SMART" id="SM00962">
    <property type="entry name" value="SRP54"/>
    <property type="match status" value="1"/>
</dbReference>
<evidence type="ECO:0000313" key="14">
    <source>
        <dbReference type="EMBL" id="MBR9972325.1"/>
    </source>
</evidence>
<dbReference type="Gene3D" id="1.20.120.140">
    <property type="entry name" value="Signal recognition particle SRP54, nucleotide-binding domain"/>
    <property type="match status" value="1"/>
</dbReference>
<keyword evidence="4 10" id="KW-0547">Nucleotide-binding</keyword>
<keyword evidence="7 10" id="KW-0472">Membrane</keyword>
<feature type="domain" description="AAA+ ATPase" evidence="11">
    <location>
        <begin position="152"/>
        <end position="344"/>
    </location>
</feature>
<protein>
    <recommendedName>
        <fullName evidence="10">Signal recognition particle receptor FtsY</fullName>
        <shortName evidence="10">SRP receptor</shortName>
        <ecNumber evidence="10">3.6.5.4</ecNumber>
    </recommendedName>
</protein>
<evidence type="ECO:0000256" key="6">
    <source>
        <dbReference type="ARBA" id="ARBA00023134"/>
    </source>
</evidence>
<evidence type="ECO:0000256" key="8">
    <source>
        <dbReference type="ARBA" id="ARBA00023170"/>
    </source>
</evidence>
<organism evidence="14 15">
    <name type="scientific">Magnetospirillum sulfuroxidans</name>
    <dbReference type="NCBI Taxonomy" id="611300"/>
    <lineage>
        <taxon>Bacteria</taxon>
        <taxon>Pseudomonadati</taxon>
        <taxon>Pseudomonadota</taxon>
        <taxon>Alphaproteobacteria</taxon>
        <taxon>Rhodospirillales</taxon>
        <taxon>Rhodospirillaceae</taxon>
        <taxon>Magnetospirillum</taxon>
    </lineage>
</organism>
<dbReference type="Pfam" id="PF00448">
    <property type="entry name" value="SRP54"/>
    <property type="match status" value="1"/>
</dbReference>
<feature type="binding site" evidence="10">
    <location>
        <begin position="242"/>
        <end position="246"/>
    </location>
    <ligand>
        <name>GTP</name>
        <dbReference type="ChEBI" id="CHEBI:37565"/>
    </ligand>
</feature>
<feature type="binding site" evidence="10">
    <location>
        <begin position="160"/>
        <end position="167"/>
    </location>
    <ligand>
        <name>GTP</name>
        <dbReference type="ChEBI" id="CHEBI:37565"/>
    </ligand>
</feature>
<feature type="domain" description="Signal recognition particle SRP54 helical bundle" evidence="13">
    <location>
        <begin position="59"/>
        <end position="138"/>
    </location>
</feature>
<accession>A0ABS5ID29</accession>
<name>A0ABS5ID29_9PROT</name>
<evidence type="ECO:0000259" key="12">
    <source>
        <dbReference type="SMART" id="SM00962"/>
    </source>
</evidence>
<evidence type="ECO:0000256" key="7">
    <source>
        <dbReference type="ARBA" id="ARBA00023136"/>
    </source>
</evidence>
<dbReference type="EC" id="3.6.5.4" evidence="10"/>
<dbReference type="InterPro" id="IPR000897">
    <property type="entry name" value="SRP54_GTPase_dom"/>
</dbReference>
<evidence type="ECO:0000256" key="9">
    <source>
        <dbReference type="ARBA" id="ARBA00048027"/>
    </source>
</evidence>
<dbReference type="InterPro" id="IPR004390">
    <property type="entry name" value="SR_rcpt_FtsY"/>
</dbReference>
<evidence type="ECO:0000313" key="15">
    <source>
        <dbReference type="Proteomes" id="UP000680714"/>
    </source>
</evidence>
<keyword evidence="2 10" id="KW-1003">Cell membrane</keyword>
<comment type="subcellular location">
    <subcellularLocation>
        <location evidence="1">Cell inner membrane</location>
        <topology evidence="1">Peripheral membrane protein</topology>
        <orientation evidence="1">Cytoplasmic side</orientation>
    </subcellularLocation>
    <subcellularLocation>
        <location evidence="10">Cell membrane</location>
        <topology evidence="10">Peripheral membrane protein</topology>
        <orientation evidence="10">Cytoplasmic side</orientation>
    </subcellularLocation>
    <subcellularLocation>
        <location evidence="10">Cytoplasm</location>
    </subcellularLocation>
</comment>
<dbReference type="InterPro" id="IPR013822">
    <property type="entry name" value="Signal_recog_particl_SRP54_hlx"/>
</dbReference>
<evidence type="ECO:0000256" key="10">
    <source>
        <dbReference type="HAMAP-Rule" id="MF_00920"/>
    </source>
</evidence>
<dbReference type="Proteomes" id="UP000680714">
    <property type="component" value="Unassembled WGS sequence"/>
</dbReference>
<dbReference type="EMBL" id="JAGTUF010000010">
    <property type="protein sequence ID" value="MBR9972325.1"/>
    <property type="molecule type" value="Genomic_DNA"/>
</dbReference>
<dbReference type="NCBIfam" id="TIGR00064">
    <property type="entry name" value="ftsY"/>
    <property type="match status" value="1"/>
</dbReference>
<keyword evidence="3 10" id="KW-0963">Cytoplasm</keyword>